<dbReference type="Proteomes" id="UP000287866">
    <property type="component" value="Unassembled WGS sequence"/>
</dbReference>
<evidence type="ECO:0000313" key="14">
    <source>
        <dbReference type="Proteomes" id="UP000287866"/>
    </source>
</evidence>
<sequence>MLSVSETPARSSISTTAVRRWAWATLVANTVIVLTGGLVRLTASGLGCPTWPQCTPGSFVPHRELGMHGAIEFGNRLLTYVLIAVVLGTVVAVWRWGGTSRSLRTHAVVIALGIPLQGVVGGVTVLTDLNPWVVSFHLILSMVLIALSAWLLFRVSGDRRVGASTTVRRLVALLGVLVAVAVYLGTVVTGSGPHAGDLDVPRNGLDPQLWSHVHAASVYALVAVTAAVLWLARRT</sequence>
<evidence type="ECO:0000256" key="5">
    <source>
        <dbReference type="ARBA" id="ARBA00022989"/>
    </source>
</evidence>
<feature type="non-terminal residue" evidence="13">
    <location>
        <position position="235"/>
    </location>
</feature>
<dbReference type="GO" id="GO:0016020">
    <property type="term" value="C:membrane"/>
    <property type="evidence" value="ECO:0007669"/>
    <property type="project" value="UniProtKB-SubCell"/>
</dbReference>
<keyword evidence="8" id="KW-0350">Heme biosynthesis</keyword>
<keyword evidence="5 12" id="KW-1133">Transmembrane helix</keyword>
<feature type="transmembrane region" description="Helical" evidence="12">
    <location>
        <begin position="167"/>
        <end position="189"/>
    </location>
</feature>
<feature type="transmembrane region" description="Helical" evidence="12">
    <location>
        <begin position="209"/>
        <end position="232"/>
    </location>
</feature>
<protein>
    <submittedName>
        <fullName evidence="13">Heme A synthase</fullName>
    </submittedName>
</protein>
<keyword evidence="2" id="KW-1003">Cell membrane</keyword>
<accession>A0A8T6R5X8</accession>
<reference evidence="13" key="1">
    <citation type="submission" date="2020-03" db="EMBL/GenBank/DDBJ databases">
        <title>Phycicoccus flavus sp. nov., a novel endophytic actinobacterium isolated from branch of Kandelia candel.</title>
        <authorList>
            <person name="Tuo L."/>
        </authorList>
    </citation>
    <scope>NUCLEOTIDE SEQUENCE</scope>
    <source>
        <strain evidence="13">CMS6Z-2</strain>
    </source>
</reference>
<comment type="subcellular location">
    <subcellularLocation>
        <location evidence="1">Membrane</location>
        <topology evidence="1">Multi-pass membrane protein</topology>
    </subcellularLocation>
</comment>
<keyword evidence="3 12" id="KW-0812">Transmembrane</keyword>
<dbReference type="PANTHER" id="PTHR35457">
    <property type="entry name" value="HEME A SYNTHASE"/>
    <property type="match status" value="1"/>
</dbReference>
<organism evidence="13 14">
    <name type="scientific">Phycicoccus flavus</name>
    <dbReference type="NCBI Taxonomy" id="2502783"/>
    <lineage>
        <taxon>Bacteria</taxon>
        <taxon>Bacillati</taxon>
        <taxon>Actinomycetota</taxon>
        <taxon>Actinomycetes</taxon>
        <taxon>Micrococcales</taxon>
        <taxon>Intrasporangiaceae</taxon>
        <taxon>Phycicoccus</taxon>
    </lineage>
</organism>
<feature type="transmembrane region" description="Helical" evidence="12">
    <location>
        <begin position="108"/>
        <end position="126"/>
    </location>
</feature>
<proteinExistence type="predicted"/>
<evidence type="ECO:0000256" key="3">
    <source>
        <dbReference type="ARBA" id="ARBA00022692"/>
    </source>
</evidence>
<keyword evidence="6" id="KW-0560">Oxidoreductase</keyword>
<feature type="transmembrane region" description="Helical" evidence="12">
    <location>
        <begin position="77"/>
        <end position="96"/>
    </location>
</feature>
<dbReference type="PANTHER" id="PTHR35457:SF1">
    <property type="entry name" value="HEME A SYNTHASE"/>
    <property type="match status" value="1"/>
</dbReference>
<name>A0A8T6R5X8_9MICO</name>
<dbReference type="InterPro" id="IPR003780">
    <property type="entry name" value="COX15/CtaA_fam"/>
</dbReference>
<keyword evidence="10" id="KW-1015">Disulfide bond</keyword>
<keyword evidence="4" id="KW-0479">Metal-binding</keyword>
<comment type="caution">
    <text evidence="13">The sequence shown here is derived from an EMBL/GenBank/DDBJ whole genome shotgun (WGS) entry which is preliminary data.</text>
</comment>
<evidence type="ECO:0000256" key="12">
    <source>
        <dbReference type="SAM" id="Phobius"/>
    </source>
</evidence>
<evidence type="ECO:0000256" key="8">
    <source>
        <dbReference type="ARBA" id="ARBA00023133"/>
    </source>
</evidence>
<keyword evidence="9 12" id="KW-0472">Membrane</keyword>
<evidence type="ECO:0000256" key="1">
    <source>
        <dbReference type="ARBA" id="ARBA00004141"/>
    </source>
</evidence>
<keyword evidence="14" id="KW-1185">Reference proteome</keyword>
<feature type="transmembrane region" description="Helical" evidence="12">
    <location>
        <begin position="132"/>
        <end position="155"/>
    </location>
</feature>
<evidence type="ECO:0000256" key="2">
    <source>
        <dbReference type="ARBA" id="ARBA00022475"/>
    </source>
</evidence>
<evidence type="ECO:0000256" key="9">
    <source>
        <dbReference type="ARBA" id="ARBA00023136"/>
    </source>
</evidence>
<feature type="transmembrane region" description="Helical" evidence="12">
    <location>
        <begin position="21"/>
        <end position="43"/>
    </location>
</feature>
<dbReference type="EMBL" id="SAYU02000046">
    <property type="protein sequence ID" value="NHA69054.1"/>
    <property type="molecule type" value="Genomic_DNA"/>
</dbReference>
<dbReference type="GO" id="GO:0006784">
    <property type="term" value="P:heme A biosynthetic process"/>
    <property type="evidence" value="ECO:0007669"/>
    <property type="project" value="InterPro"/>
</dbReference>
<dbReference type="GO" id="GO:0016491">
    <property type="term" value="F:oxidoreductase activity"/>
    <property type="evidence" value="ECO:0007669"/>
    <property type="project" value="UniProtKB-KW"/>
</dbReference>
<dbReference type="InterPro" id="IPR050450">
    <property type="entry name" value="COX15/CtaA_HemeA_synthase"/>
</dbReference>
<gene>
    <name evidence="13" type="ORF">EPD83_013485</name>
</gene>
<evidence type="ECO:0000256" key="10">
    <source>
        <dbReference type="ARBA" id="ARBA00023157"/>
    </source>
</evidence>
<comment type="pathway">
    <text evidence="11">Porphyrin-containing compound metabolism.</text>
</comment>
<evidence type="ECO:0000256" key="6">
    <source>
        <dbReference type="ARBA" id="ARBA00023002"/>
    </source>
</evidence>
<dbReference type="GO" id="GO:0046872">
    <property type="term" value="F:metal ion binding"/>
    <property type="evidence" value="ECO:0007669"/>
    <property type="project" value="UniProtKB-KW"/>
</dbReference>
<evidence type="ECO:0000256" key="7">
    <source>
        <dbReference type="ARBA" id="ARBA00023004"/>
    </source>
</evidence>
<keyword evidence="7" id="KW-0408">Iron</keyword>
<dbReference type="Pfam" id="PF02628">
    <property type="entry name" value="COX15-CtaA"/>
    <property type="match status" value="2"/>
</dbReference>
<evidence type="ECO:0000256" key="4">
    <source>
        <dbReference type="ARBA" id="ARBA00022723"/>
    </source>
</evidence>
<evidence type="ECO:0000313" key="13">
    <source>
        <dbReference type="EMBL" id="NHA69054.1"/>
    </source>
</evidence>
<dbReference type="AlphaFoldDB" id="A0A8T6R5X8"/>
<evidence type="ECO:0000256" key="11">
    <source>
        <dbReference type="ARBA" id="ARBA00023444"/>
    </source>
</evidence>